<dbReference type="Proteomes" id="UP000625711">
    <property type="component" value="Unassembled WGS sequence"/>
</dbReference>
<proteinExistence type="predicted"/>
<name>A0A834I4M7_RHYFE</name>
<accession>A0A834I4M7</accession>
<organism evidence="1 2">
    <name type="scientific">Rhynchophorus ferrugineus</name>
    <name type="common">Red palm weevil</name>
    <name type="synonym">Curculio ferrugineus</name>
    <dbReference type="NCBI Taxonomy" id="354439"/>
    <lineage>
        <taxon>Eukaryota</taxon>
        <taxon>Metazoa</taxon>
        <taxon>Ecdysozoa</taxon>
        <taxon>Arthropoda</taxon>
        <taxon>Hexapoda</taxon>
        <taxon>Insecta</taxon>
        <taxon>Pterygota</taxon>
        <taxon>Neoptera</taxon>
        <taxon>Endopterygota</taxon>
        <taxon>Coleoptera</taxon>
        <taxon>Polyphaga</taxon>
        <taxon>Cucujiformia</taxon>
        <taxon>Curculionidae</taxon>
        <taxon>Dryophthorinae</taxon>
        <taxon>Rhynchophorus</taxon>
    </lineage>
</organism>
<reference evidence="1" key="1">
    <citation type="submission" date="2020-08" db="EMBL/GenBank/DDBJ databases">
        <title>Genome sequencing and assembly of the red palm weevil Rhynchophorus ferrugineus.</title>
        <authorList>
            <person name="Dias G.B."/>
            <person name="Bergman C.M."/>
            <person name="Manee M."/>
        </authorList>
    </citation>
    <scope>NUCLEOTIDE SEQUENCE</scope>
    <source>
        <strain evidence="1">AA-2017</strain>
        <tissue evidence="1">Whole larva</tissue>
    </source>
</reference>
<protein>
    <submittedName>
        <fullName evidence="1">Uncharacterized protein</fullName>
    </submittedName>
</protein>
<comment type="caution">
    <text evidence="1">The sequence shown here is derived from an EMBL/GenBank/DDBJ whole genome shotgun (WGS) entry which is preliminary data.</text>
</comment>
<gene>
    <name evidence="1" type="ORF">GWI33_019848</name>
</gene>
<dbReference type="EMBL" id="JAACXV010014491">
    <property type="protein sequence ID" value="KAF7266922.1"/>
    <property type="molecule type" value="Genomic_DNA"/>
</dbReference>
<evidence type="ECO:0000313" key="1">
    <source>
        <dbReference type="EMBL" id="KAF7266922.1"/>
    </source>
</evidence>
<evidence type="ECO:0000313" key="2">
    <source>
        <dbReference type="Proteomes" id="UP000625711"/>
    </source>
</evidence>
<dbReference type="AlphaFoldDB" id="A0A834I4M7"/>
<keyword evidence="2" id="KW-1185">Reference proteome</keyword>
<sequence>MLVREAGSGQRRMLLGIIRRVNRHAYERRAKNNTSPFRELAEGGCGRVMRGERTSWKELSGRRRRNNHLLGLWFEVVKRDAIISAVPRTQ</sequence>